<feature type="region of interest" description="Disordered" evidence="1">
    <location>
        <begin position="1"/>
        <end position="33"/>
    </location>
</feature>
<evidence type="ECO:0000256" key="1">
    <source>
        <dbReference type="SAM" id="MobiDB-lite"/>
    </source>
</evidence>
<keyword evidence="3" id="KW-1185">Reference proteome</keyword>
<organism evidence="2 3">
    <name type="scientific">Venturia inaequalis</name>
    <name type="common">Apple scab fungus</name>
    <dbReference type="NCBI Taxonomy" id="5025"/>
    <lineage>
        <taxon>Eukaryota</taxon>
        <taxon>Fungi</taxon>
        <taxon>Dikarya</taxon>
        <taxon>Ascomycota</taxon>
        <taxon>Pezizomycotina</taxon>
        <taxon>Dothideomycetes</taxon>
        <taxon>Pleosporomycetidae</taxon>
        <taxon>Venturiales</taxon>
        <taxon>Venturiaceae</taxon>
        <taxon>Venturia</taxon>
    </lineage>
</organism>
<gene>
    <name evidence="2" type="ORF">EG327_011111</name>
</gene>
<sequence>MRRFKHCNNPNLVLPEPAPRTAQGSPPSPPPLPNFVHLGVPKISGMPHLPRTIKRDDPEAIFELIFTDEAVQMITDNTNANLRLLEASQTLDPALEPHRRGGPPTDIIEMRGHIGIRQPVL</sequence>
<dbReference type="AlphaFoldDB" id="A0A8H3UE42"/>
<proteinExistence type="predicted"/>
<evidence type="ECO:0000313" key="2">
    <source>
        <dbReference type="EMBL" id="KAE9968315.1"/>
    </source>
</evidence>
<reference evidence="2 3" key="1">
    <citation type="submission" date="2019-07" db="EMBL/GenBank/DDBJ databases">
        <title>Venturia inaequalis Genome Resource.</title>
        <authorList>
            <person name="Lichtner F.J."/>
        </authorList>
    </citation>
    <scope>NUCLEOTIDE SEQUENCE [LARGE SCALE GENOMIC DNA]</scope>
    <source>
        <strain evidence="2 3">DMI_063113</strain>
    </source>
</reference>
<accession>A0A8H3UE42</accession>
<comment type="caution">
    <text evidence="2">The sequence shown here is derived from an EMBL/GenBank/DDBJ whole genome shotgun (WGS) entry which is preliminary data.</text>
</comment>
<name>A0A8H3UE42_VENIN</name>
<dbReference type="Proteomes" id="UP000490939">
    <property type="component" value="Unassembled WGS sequence"/>
</dbReference>
<evidence type="ECO:0000313" key="3">
    <source>
        <dbReference type="Proteomes" id="UP000490939"/>
    </source>
</evidence>
<protein>
    <submittedName>
        <fullName evidence="2">Uncharacterized protein</fullName>
    </submittedName>
</protein>
<dbReference type="EMBL" id="WNWR01000841">
    <property type="protein sequence ID" value="KAE9968315.1"/>
    <property type="molecule type" value="Genomic_DNA"/>
</dbReference>